<keyword evidence="3 4" id="KW-0961">Cell wall biogenesis/degradation</keyword>
<evidence type="ECO:0000313" key="6">
    <source>
        <dbReference type="EMBL" id="API86462.1"/>
    </source>
</evidence>
<dbReference type="GO" id="GO:0019867">
    <property type="term" value="C:outer membrane"/>
    <property type="evidence" value="ECO:0007669"/>
    <property type="project" value="InterPro"/>
</dbReference>
<dbReference type="Gene3D" id="2.40.40.10">
    <property type="entry name" value="RlpA-like domain"/>
    <property type="match status" value="1"/>
</dbReference>
<dbReference type="PROSITE" id="PS51257">
    <property type="entry name" value="PROKAR_LIPOPROTEIN"/>
    <property type="match status" value="1"/>
</dbReference>
<dbReference type="GO" id="GO:0009253">
    <property type="term" value="P:peptidoglycan catabolic process"/>
    <property type="evidence" value="ECO:0007669"/>
    <property type="project" value="TreeGrafter"/>
</dbReference>
<dbReference type="GO" id="GO:0009254">
    <property type="term" value="P:peptidoglycan turnover"/>
    <property type="evidence" value="ECO:0007669"/>
    <property type="project" value="UniProtKB-UniRule"/>
</dbReference>
<dbReference type="STRING" id="573570.F7310_03450"/>
<dbReference type="Pfam" id="PF03562">
    <property type="entry name" value="MltA"/>
    <property type="match status" value="1"/>
</dbReference>
<keyword evidence="7" id="KW-1185">Reference proteome</keyword>
<dbReference type="SMART" id="SM00925">
    <property type="entry name" value="MltA"/>
    <property type="match status" value="1"/>
</dbReference>
<proteinExistence type="predicted"/>
<evidence type="ECO:0000256" key="4">
    <source>
        <dbReference type="PIRNR" id="PIRNR019422"/>
    </source>
</evidence>
<dbReference type="EC" id="4.2.2.n1" evidence="4"/>
<dbReference type="KEGG" id="frx:F7310_03450"/>
<dbReference type="Pfam" id="PF06725">
    <property type="entry name" value="3D"/>
    <property type="match status" value="1"/>
</dbReference>
<dbReference type="EMBL" id="CP016796">
    <property type="protein sequence ID" value="API86462.1"/>
    <property type="molecule type" value="Genomic_DNA"/>
</dbReference>
<dbReference type="PANTHER" id="PTHR30124">
    <property type="entry name" value="MEMBRANE-BOUND LYTIC MUREIN TRANSGLYCOSYLASE A"/>
    <property type="match status" value="1"/>
</dbReference>
<protein>
    <recommendedName>
        <fullName evidence="4">Membrane-bound lytic murein transglycosylase A</fullName>
        <ecNumber evidence="4">4.2.2.n1</ecNumber>
    </recommendedName>
    <alternativeName>
        <fullName evidence="4">Murein hydrolase A</fullName>
    </alternativeName>
</protein>
<dbReference type="PIRSF" id="PIRSF019422">
    <property type="entry name" value="MltA"/>
    <property type="match status" value="1"/>
</dbReference>
<accession>A0A1L4BRJ6</accession>
<keyword evidence="2 4" id="KW-0456">Lyase</keyword>
<dbReference type="GO" id="GO:0071555">
    <property type="term" value="P:cell wall organization"/>
    <property type="evidence" value="ECO:0007669"/>
    <property type="project" value="UniProtKB-KW"/>
</dbReference>
<organism evidence="6 7">
    <name type="scientific">Francisella uliginis</name>
    <dbReference type="NCBI Taxonomy" id="573570"/>
    <lineage>
        <taxon>Bacteria</taxon>
        <taxon>Pseudomonadati</taxon>
        <taxon>Pseudomonadota</taxon>
        <taxon>Gammaproteobacteria</taxon>
        <taxon>Thiotrichales</taxon>
        <taxon>Francisellaceae</taxon>
        <taxon>Francisella</taxon>
    </lineage>
</organism>
<sequence>MSIKLTMKTFKNISIILPFILISGCTNITSKDITTSLTNITSSEKSDNTKVKSYLTEKYSNKVTYIKSSFKDLQSWNNANQLKSLNALKLSCDKILEEKKPEYKNWFNICEKAEKTNFKKAKQARLFFEKNFSPYQIIYKDKDTGLFTGYYEPTIKGSLVKTLQYNVPIYKTPNDLIKKSNGDDSYSFGTYNKDGELVPYYSREQISEGNLFTNKDVLVWVKSKVDRTFLQIQGSGRIQTSSGDILLGYDSQNGHPYRPIGKYLLEHNYMSAKEMSMQSIKKWLKNNEDKVDEVLNYDPSFVFFRYIDRKNAVGAQDVELTPGYSLAVDHVYYPYGVPLWLETDYYKQNHKNTVPLDRLMIAQDTGGAIRGAIRGDVFWGHGKQAEFNAGHMNNRGKLWILLPNE</sequence>
<dbReference type="Gene3D" id="2.40.240.50">
    <property type="entry name" value="Barwin-like endoglucanases"/>
    <property type="match status" value="1"/>
</dbReference>
<dbReference type="CDD" id="cd14668">
    <property type="entry name" value="mlta_B"/>
    <property type="match status" value="1"/>
</dbReference>
<feature type="domain" description="Lytic transglycosylase MltA" evidence="5">
    <location>
        <begin position="154"/>
        <end position="305"/>
    </location>
</feature>
<dbReference type="CDD" id="cd14485">
    <property type="entry name" value="mltA_like_LT_A"/>
    <property type="match status" value="1"/>
</dbReference>
<dbReference type="SUPFAM" id="SSF50685">
    <property type="entry name" value="Barwin-like endoglucanases"/>
    <property type="match status" value="1"/>
</dbReference>
<evidence type="ECO:0000313" key="7">
    <source>
        <dbReference type="Proteomes" id="UP000184222"/>
    </source>
</evidence>
<evidence type="ECO:0000259" key="5">
    <source>
        <dbReference type="SMART" id="SM00925"/>
    </source>
</evidence>
<dbReference type="GO" id="GO:0008933">
    <property type="term" value="F:peptidoglycan lytic transglycosylase activity"/>
    <property type="evidence" value="ECO:0007669"/>
    <property type="project" value="TreeGrafter"/>
</dbReference>
<dbReference type="GO" id="GO:0004553">
    <property type="term" value="F:hydrolase activity, hydrolyzing O-glycosyl compounds"/>
    <property type="evidence" value="ECO:0007669"/>
    <property type="project" value="InterPro"/>
</dbReference>
<evidence type="ECO:0000256" key="2">
    <source>
        <dbReference type="ARBA" id="ARBA00023239"/>
    </source>
</evidence>
<dbReference type="InterPro" id="IPR005300">
    <property type="entry name" value="MltA_B"/>
</dbReference>
<dbReference type="AlphaFoldDB" id="A0A1L4BRJ6"/>
<gene>
    <name evidence="6" type="ORF">F7310_03450</name>
</gene>
<dbReference type="Proteomes" id="UP000184222">
    <property type="component" value="Chromosome"/>
</dbReference>
<evidence type="ECO:0000256" key="3">
    <source>
        <dbReference type="ARBA" id="ARBA00023316"/>
    </source>
</evidence>
<comment type="function">
    <text evidence="4">Murein-degrading enzyme. May play a role in recycling of muropeptides during cell elongation and/or cell division.</text>
</comment>
<dbReference type="OrthoDB" id="9783686at2"/>
<reference evidence="6 7" key="1">
    <citation type="journal article" date="2016" name="Appl. Environ. Microbiol.">
        <title>Whole genome relationships among Francisella bacteria of diverse origin define new species and provide specific regions for detection.</title>
        <authorList>
            <person name="Challacombe J.F."/>
            <person name="Petersen J.M."/>
            <person name="Gallegos-Graves V."/>
            <person name="Hodge D."/>
            <person name="Pillai S."/>
            <person name="Kuske C.R."/>
        </authorList>
    </citation>
    <scope>NUCLEOTIDE SEQUENCE [LARGE SCALE GENOMIC DNA]</scope>
    <source>
        <strain evidence="7">TX07-7310</strain>
    </source>
</reference>
<dbReference type="PANTHER" id="PTHR30124:SF0">
    <property type="entry name" value="MEMBRANE-BOUND LYTIC MUREIN TRANSGLYCOSYLASE A"/>
    <property type="match status" value="1"/>
</dbReference>
<name>A0A1L4BRJ6_9GAMM</name>
<dbReference type="RefSeq" id="WP_072711796.1">
    <property type="nucleotide sequence ID" value="NZ_CP016796.1"/>
</dbReference>
<evidence type="ECO:0000256" key="1">
    <source>
        <dbReference type="ARBA" id="ARBA00001420"/>
    </source>
</evidence>
<dbReference type="InterPro" id="IPR036908">
    <property type="entry name" value="RlpA-like_sf"/>
</dbReference>
<dbReference type="InterPro" id="IPR010611">
    <property type="entry name" value="3D_dom"/>
</dbReference>
<dbReference type="InterPro" id="IPR026044">
    <property type="entry name" value="MltA"/>
</dbReference>
<comment type="catalytic activity">
    <reaction evidence="1 4">
        <text>Exolytic cleavage of the (1-&gt;4)-beta-glycosidic linkage between N-acetylmuramic acid (MurNAc) and N-acetylglucosamine (GlcNAc) residues in peptidoglycan, from either the reducing or the non-reducing ends of the peptidoglycan chains, with concomitant formation of a 1,6-anhydrobond in the MurNAc residue.</text>
        <dbReference type="EC" id="4.2.2.n1"/>
    </reaction>
</comment>